<dbReference type="Gene3D" id="2.60.40.10">
    <property type="entry name" value="Immunoglobulins"/>
    <property type="match status" value="3"/>
</dbReference>
<dbReference type="InterPro" id="IPR003599">
    <property type="entry name" value="Ig_sub"/>
</dbReference>
<evidence type="ECO:0000313" key="2">
    <source>
        <dbReference type="Proteomes" id="UP001152795"/>
    </source>
</evidence>
<dbReference type="AlphaFoldDB" id="A0A6S7I8L4"/>
<dbReference type="Pfam" id="PF13895">
    <property type="entry name" value="Ig_2"/>
    <property type="match status" value="1"/>
</dbReference>
<sequence>MNHYNSVLIYTSRAISLTEALGVFTSTAGGIKYKREYTTIEIPFTFNDNKFASVIWYYKKRGSSGSLITIYDVNPQGESIPVDSNQFTGRIEFKGDFANTNRDATLAIKDFMKQDEGNFTCEVRGPKIRRQTVTIRVTVLSNITEFKAFGNNTDEIVQGDNITLSCTTTVGEPLPIIQMRKGITVLNSCTASSISPTTLLYSFERISKDASGTYSCQVNTDGFTPTRNLQLDVKYPPEIDRSVKTEQVGCLGRLISITCEASGDPEPDVNLIGPDGIGLPIKGFVLKEFGTYRCEAFSRLGNDSRNITVSQATELPEPSTDSQGLARTPRDNQTCIFYL</sequence>
<organism evidence="1 2">
    <name type="scientific">Paramuricea clavata</name>
    <name type="common">Red gorgonian</name>
    <name type="synonym">Violescent sea-whip</name>
    <dbReference type="NCBI Taxonomy" id="317549"/>
    <lineage>
        <taxon>Eukaryota</taxon>
        <taxon>Metazoa</taxon>
        <taxon>Cnidaria</taxon>
        <taxon>Anthozoa</taxon>
        <taxon>Octocorallia</taxon>
        <taxon>Malacalcyonacea</taxon>
        <taxon>Plexauridae</taxon>
        <taxon>Paramuricea</taxon>
    </lineage>
</organism>
<evidence type="ECO:0000313" key="1">
    <source>
        <dbReference type="EMBL" id="CAB4012300.1"/>
    </source>
</evidence>
<dbReference type="OrthoDB" id="5989357at2759"/>
<name>A0A6S7I8L4_PARCT</name>
<dbReference type="SUPFAM" id="SSF48726">
    <property type="entry name" value="Immunoglobulin"/>
    <property type="match status" value="2"/>
</dbReference>
<dbReference type="Pfam" id="PF07686">
    <property type="entry name" value="V-set"/>
    <property type="match status" value="1"/>
</dbReference>
<keyword evidence="2" id="KW-1185">Reference proteome</keyword>
<dbReference type="InterPro" id="IPR013106">
    <property type="entry name" value="Ig_V-set"/>
</dbReference>
<protein>
    <submittedName>
        <fullName evidence="1">Hemicentin-1-like, partial</fullName>
    </submittedName>
</protein>
<proteinExistence type="predicted"/>
<dbReference type="InterPro" id="IPR007110">
    <property type="entry name" value="Ig-like_dom"/>
</dbReference>
<accession>A0A6S7I8L4</accession>
<comment type="caution">
    <text evidence="1">The sequence shown here is derived from an EMBL/GenBank/DDBJ whole genome shotgun (WGS) entry which is preliminary data.</text>
</comment>
<dbReference type="InterPro" id="IPR036179">
    <property type="entry name" value="Ig-like_dom_sf"/>
</dbReference>
<dbReference type="InterPro" id="IPR013783">
    <property type="entry name" value="Ig-like_fold"/>
</dbReference>
<dbReference type="PANTHER" id="PTHR45889">
    <property type="entry name" value="IG-LIKE DOMAIN-CONTAINING PROTEIN"/>
    <property type="match status" value="1"/>
</dbReference>
<dbReference type="PANTHER" id="PTHR45889:SF8">
    <property type="entry name" value="IG-LIKE DOMAIN-CONTAINING PROTEIN"/>
    <property type="match status" value="1"/>
</dbReference>
<dbReference type="Proteomes" id="UP001152795">
    <property type="component" value="Unassembled WGS sequence"/>
</dbReference>
<reference evidence="1" key="1">
    <citation type="submission" date="2020-04" db="EMBL/GenBank/DDBJ databases">
        <authorList>
            <person name="Alioto T."/>
            <person name="Alioto T."/>
            <person name="Gomez Garrido J."/>
        </authorList>
    </citation>
    <scope>NUCLEOTIDE SEQUENCE</scope>
    <source>
        <strain evidence="1">A484AB</strain>
    </source>
</reference>
<dbReference type="EMBL" id="CACRXK020007459">
    <property type="protein sequence ID" value="CAB4012300.1"/>
    <property type="molecule type" value="Genomic_DNA"/>
</dbReference>
<dbReference type="SMART" id="SM00409">
    <property type="entry name" value="IG"/>
    <property type="match status" value="3"/>
</dbReference>
<dbReference type="PROSITE" id="PS50835">
    <property type="entry name" value="IG_LIKE"/>
    <property type="match status" value="1"/>
</dbReference>
<gene>
    <name evidence="1" type="ORF">PACLA_8A056956</name>
</gene>